<evidence type="ECO:0000313" key="2">
    <source>
        <dbReference type="Proteomes" id="UP000527355"/>
    </source>
</evidence>
<proteinExistence type="predicted"/>
<organism evidence="1 2">
    <name type="scientific">Myotis myotis</name>
    <name type="common">Greater mouse-eared bat</name>
    <name type="synonym">Vespertilio myotis</name>
    <dbReference type="NCBI Taxonomy" id="51298"/>
    <lineage>
        <taxon>Eukaryota</taxon>
        <taxon>Metazoa</taxon>
        <taxon>Chordata</taxon>
        <taxon>Craniata</taxon>
        <taxon>Vertebrata</taxon>
        <taxon>Euteleostomi</taxon>
        <taxon>Mammalia</taxon>
        <taxon>Eutheria</taxon>
        <taxon>Laurasiatheria</taxon>
        <taxon>Chiroptera</taxon>
        <taxon>Yangochiroptera</taxon>
        <taxon>Vespertilionidae</taxon>
        <taxon>Myotis</taxon>
    </lineage>
</organism>
<reference evidence="1 2" key="1">
    <citation type="journal article" date="2020" name="Nature">
        <title>Six reference-quality genomes reveal evolution of bat adaptations.</title>
        <authorList>
            <person name="Jebb D."/>
            <person name="Huang Z."/>
            <person name="Pippel M."/>
            <person name="Hughes G.M."/>
            <person name="Lavrichenko K."/>
            <person name="Devanna P."/>
            <person name="Winkler S."/>
            <person name="Jermiin L.S."/>
            <person name="Skirmuntt E.C."/>
            <person name="Katzourakis A."/>
            <person name="Burkitt-Gray L."/>
            <person name="Ray D.A."/>
            <person name="Sullivan K.A.M."/>
            <person name="Roscito J.G."/>
            <person name="Kirilenko B.M."/>
            <person name="Davalos L.M."/>
            <person name="Corthals A.P."/>
            <person name="Power M.L."/>
            <person name="Jones G."/>
            <person name="Ransome R.D."/>
            <person name="Dechmann D.K.N."/>
            <person name="Locatelli A.G."/>
            <person name="Puechmaille S.J."/>
            <person name="Fedrigo O."/>
            <person name="Jarvis E.D."/>
            <person name="Hiller M."/>
            <person name="Vernes S.C."/>
            <person name="Myers E.W."/>
            <person name="Teeling E.C."/>
        </authorList>
    </citation>
    <scope>NUCLEOTIDE SEQUENCE [LARGE SCALE GENOMIC DNA]</scope>
    <source>
        <strain evidence="1">MMyoMyo1</strain>
        <tissue evidence="1">Flight muscle</tissue>
    </source>
</reference>
<evidence type="ECO:0000313" key="1">
    <source>
        <dbReference type="EMBL" id="KAF6319694.1"/>
    </source>
</evidence>
<keyword evidence="2" id="KW-1185">Reference proteome</keyword>
<dbReference type="EMBL" id="JABWUV010000011">
    <property type="protein sequence ID" value="KAF6319694.1"/>
    <property type="molecule type" value="Genomic_DNA"/>
</dbReference>
<dbReference type="AlphaFoldDB" id="A0A7J7V3N5"/>
<gene>
    <name evidence="1" type="ORF">mMyoMyo1_008433</name>
</gene>
<sequence length="124" mass="13516">MPSISAGLLMGGPRQLSPLTCIFPHRSIYPWYCGPGRAAASWAVQPLTADPSPLCHPGLSTMPHCSVLIVAVENSTVQCLLGSEALGEAHHRRSLLRILIGICSFCLARFGKNEKYFYLVCYII</sequence>
<dbReference type="Proteomes" id="UP000527355">
    <property type="component" value="Unassembled WGS sequence"/>
</dbReference>
<protein>
    <submittedName>
        <fullName evidence="1">Uncharacterized protein</fullName>
    </submittedName>
</protein>
<accession>A0A7J7V3N5</accession>
<name>A0A7J7V3N5_MYOMY</name>
<comment type="caution">
    <text evidence="1">The sequence shown here is derived from an EMBL/GenBank/DDBJ whole genome shotgun (WGS) entry which is preliminary data.</text>
</comment>